<organism evidence="2 3">
    <name type="scientific">Lutzomyia longipalpis</name>
    <name type="common">Sand fly</name>
    <dbReference type="NCBI Taxonomy" id="7200"/>
    <lineage>
        <taxon>Eukaryota</taxon>
        <taxon>Metazoa</taxon>
        <taxon>Ecdysozoa</taxon>
        <taxon>Arthropoda</taxon>
        <taxon>Hexapoda</taxon>
        <taxon>Insecta</taxon>
        <taxon>Pterygota</taxon>
        <taxon>Neoptera</taxon>
        <taxon>Endopterygota</taxon>
        <taxon>Diptera</taxon>
        <taxon>Nematocera</taxon>
        <taxon>Psychodoidea</taxon>
        <taxon>Psychodidae</taxon>
        <taxon>Lutzomyia</taxon>
        <taxon>Lutzomyia</taxon>
    </lineage>
</organism>
<protein>
    <submittedName>
        <fullName evidence="2">Uncharacterized protein</fullName>
    </submittedName>
</protein>
<dbReference type="EnsemblMetazoa" id="LLOJ002979-RA">
    <property type="protein sequence ID" value="LLOJ002979-PA"/>
    <property type="gene ID" value="LLOJ002979"/>
</dbReference>
<accession>A0A1B0CF59</accession>
<evidence type="ECO:0000313" key="3">
    <source>
        <dbReference type="Proteomes" id="UP000092461"/>
    </source>
</evidence>
<feature type="compositionally biased region" description="Polar residues" evidence="1">
    <location>
        <begin position="198"/>
        <end position="213"/>
    </location>
</feature>
<dbReference type="PANTHER" id="PTHR13328">
    <property type="entry name" value="NEGATIVE ELONGATION FACTOR A NELF-A"/>
    <property type="match status" value="1"/>
</dbReference>
<reference evidence="2" key="1">
    <citation type="submission" date="2020-05" db="UniProtKB">
        <authorList>
            <consortium name="EnsemblMetazoa"/>
        </authorList>
    </citation>
    <scope>IDENTIFICATION</scope>
    <source>
        <strain evidence="2">Jacobina</strain>
    </source>
</reference>
<dbReference type="Proteomes" id="UP000092461">
    <property type="component" value="Unassembled WGS sequence"/>
</dbReference>
<feature type="region of interest" description="Disordered" evidence="1">
    <location>
        <begin position="64"/>
        <end position="100"/>
    </location>
</feature>
<dbReference type="GO" id="GO:0032021">
    <property type="term" value="C:NELF complex"/>
    <property type="evidence" value="ECO:0007669"/>
    <property type="project" value="TreeGrafter"/>
</dbReference>
<dbReference type="EMBL" id="AJWK01009716">
    <property type="status" value="NOT_ANNOTATED_CDS"/>
    <property type="molecule type" value="Genomic_DNA"/>
</dbReference>
<evidence type="ECO:0000256" key="1">
    <source>
        <dbReference type="SAM" id="MobiDB-lite"/>
    </source>
</evidence>
<dbReference type="EMBL" id="AJWK01009715">
    <property type="status" value="NOT_ANNOTATED_CDS"/>
    <property type="molecule type" value="Genomic_DNA"/>
</dbReference>
<feature type="region of interest" description="Disordered" evidence="1">
    <location>
        <begin position="188"/>
        <end position="213"/>
    </location>
</feature>
<dbReference type="VEuPathDB" id="VectorBase:LLONM1_008356"/>
<evidence type="ECO:0000313" key="2">
    <source>
        <dbReference type="EnsemblMetazoa" id="LLOJ002979-PA"/>
    </source>
</evidence>
<dbReference type="VEuPathDB" id="VectorBase:LLOJ002979"/>
<keyword evidence="3" id="KW-1185">Reference proteome</keyword>
<feature type="compositionally biased region" description="Low complexity" evidence="1">
    <location>
        <begin position="64"/>
        <end position="93"/>
    </location>
</feature>
<dbReference type="InterPro" id="IPR052828">
    <property type="entry name" value="NELF-A_domain"/>
</dbReference>
<name>A0A1B0CF59_LUTLO</name>
<dbReference type="GO" id="GO:0034244">
    <property type="term" value="P:negative regulation of transcription elongation by RNA polymerase II"/>
    <property type="evidence" value="ECO:0007669"/>
    <property type="project" value="TreeGrafter"/>
</dbReference>
<dbReference type="AlphaFoldDB" id="A0A1B0CF59"/>
<dbReference type="PANTHER" id="PTHR13328:SF4">
    <property type="entry name" value="NEGATIVE ELONGATION FACTOR A"/>
    <property type="match status" value="1"/>
</dbReference>
<sequence length="213" mass="24008">SNRIQFRVPRGRVIRPVLATNVQGLNVLNQQGYTLIQRPGGQPTLIQTIPASQATVQQQQQPQQQQAQIQRSPVVQQQQQQPRQVQSAQQPVRKGLSLSSEHVNKVHEMFRGANRVTRLDKALILGFISGQRENPRPNPDNVVTITLNQAKEKVKQEDDTDAVMLVESFIRLDYNTMEYKTFQKYKRLDQPGTHDNQKVTPASGGNAQNSVAI</sequence>
<proteinExistence type="predicted"/>